<protein>
    <submittedName>
        <fullName evidence="2">Uncharacterized protein</fullName>
    </submittedName>
</protein>
<reference evidence="3" key="1">
    <citation type="journal article" date="2019" name="Int. J. Syst. Evol. Microbiol.">
        <title>The Global Catalogue of Microorganisms (GCM) 10K type strain sequencing project: providing services to taxonomists for standard genome sequencing and annotation.</title>
        <authorList>
            <consortium name="The Broad Institute Genomics Platform"/>
            <consortium name="The Broad Institute Genome Sequencing Center for Infectious Disease"/>
            <person name="Wu L."/>
            <person name="Ma J."/>
        </authorList>
    </citation>
    <scope>NUCLEOTIDE SEQUENCE [LARGE SCALE GENOMIC DNA]</scope>
    <source>
        <strain evidence="3">JCM 30846</strain>
    </source>
</reference>
<evidence type="ECO:0000256" key="1">
    <source>
        <dbReference type="SAM" id="MobiDB-lite"/>
    </source>
</evidence>
<sequence>MGWSTDEFGRSHEGRPGAVLADGTEPKPVYVDLGSSSNMHEISDWWVYDGRLKRPRASEVRGACSCGWRGAGRYAIDWDALEAEGADERDPYDIDLPGPYADWERHLDEVRSRSVPLPAGLQDLLDQVETRLDGLVDQAPLAALKAVATLERTVKRVAGDAAYAVEMDELSWETVGKALGVPEREARSRLLGYALRRDH</sequence>
<evidence type="ECO:0000313" key="2">
    <source>
        <dbReference type="EMBL" id="GAA3736676.1"/>
    </source>
</evidence>
<organism evidence="2 3">
    <name type="scientific">Streptomyces tremellae</name>
    <dbReference type="NCBI Taxonomy" id="1124239"/>
    <lineage>
        <taxon>Bacteria</taxon>
        <taxon>Bacillati</taxon>
        <taxon>Actinomycetota</taxon>
        <taxon>Actinomycetes</taxon>
        <taxon>Kitasatosporales</taxon>
        <taxon>Streptomycetaceae</taxon>
        <taxon>Streptomyces</taxon>
    </lineage>
</organism>
<comment type="caution">
    <text evidence="2">The sequence shown here is derived from an EMBL/GenBank/DDBJ whole genome shotgun (WGS) entry which is preliminary data.</text>
</comment>
<keyword evidence="3" id="KW-1185">Reference proteome</keyword>
<evidence type="ECO:0000313" key="3">
    <source>
        <dbReference type="Proteomes" id="UP001499884"/>
    </source>
</evidence>
<dbReference type="Proteomes" id="UP001499884">
    <property type="component" value="Unassembled WGS sequence"/>
</dbReference>
<feature type="region of interest" description="Disordered" evidence="1">
    <location>
        <begin position="1"/>
        <end position="25"/>
    </location>
</feature>
<dbReference type="RefSeq" id="WP_345648452.1">
    <property type="nucleotide sequence ID" value="NZ_BAABEP010000025.1"/>
</dbReference>
<gene>
    <name evidence="2" type="ORF">GCM10023082_37240</name>
</gene>
<accession>A0ABP7FGE8</accession>
<name>A0ABP7FGE8_9ACTN</name>
<proteinExistence type="predicted"/>
<dbReference type="EMBL" id="BAABEP010000025">
    <property type="protein sequence ID" value="GAA3736676.1"/>
    <property type="molecule type" value="Genomic_DNA"/>
</dbReference>